<protein>
    <submittedName>
        <fullName evidence="2">Uncharacterized protein</fullName>
    </submittedName>
</protein>
<feature type="region of interest" description="Disordered" evidence="1">
    <location>
        <begin position="40"/>
        <end position="65"/>
    </location>
</feature>
<dbReference type="AlphaFoldDB" id="E4Y3J0"/>
<sequence>MKRVAKAKVAQAKKGKQVSLDELSLSDAEAAVKTCIAETLGQDELPEPESPAFQPYPTRGQTSTRVQESEELGLRDELEKITKRLRLLEHKFKKGHSLAEFVMPNETVTMADKVSEKTHRFQTLAGVTVAEVAACQDVFAELLALNFGQNLATLYRFLRRPILHEYKHLSRAEKNIKQVQEDQPILFELKSISDLLHEANNERSSPGNWALSLKEGIRIVAETAYKRMFVHIRDIIANPYAHDVTRQYVVAQMEALQRELEFLFGKRTLGVTRVSDWLEQNAALGVDFTRQRAFKEIRLLFPFKKETHSRVYQFFLLPELDQALDDGLMQWNGESGQATQEADSEEELPSTSAAARNSLRALYGHCGLSDNLPAN</sequence>
<accession>E4Y3J0</accession>
<proteinExistence type="predicted"/>
<name>E4Y3J0_OIKDI</name>
<evidence type="ECO:0000313" key="3">
    <source>
        <dbReference type="Proteomes" id="UP000001307"/>
    </source>
</evidence>
<dbReference type="EMBL" id="FN654158">
    <property type="protein sequence ID" value="CBY16394.1"/>
    <property type="molecule type" value="Genomic_DNA"/>
</dbReference>
<dbReference type="InParanoid" id="E4Y3J0"/>
<reference evidence="2" key="1">
    <citation type="journal article" date="2010" name="Science">
        <title>Plasticity of animal genome architecture unmasked by rapid evolution of a pelagic tunicate.</title>
        <authorList>
            <person name="Denoeud F."/>
            <person name="Henriet S."/>
            <person name="Mungpakdee S."/>
            <person name="Aury J.M."/>
            <person name="Da Silva C."/>
            <person name="Brinkmann H."/>
            <person name="Mikhaleva J."/>
            <person name="Olsen L.C."/>
            <person name="Jubin C."/>
            <person name="Canestro C."/>
            <person name="Bouquet J.M."/>
            <person name="Danks G."/>
            <person name="Poulain J."/>
            <person name="Campsteijn C."/>
            <person name="Adamski M."/>
            <person name="Cross I."/>
            <person name="Yadetie F."/>
            <person name="Muffato M."/>
            <person name="Louis A."/>
            <person name="Butcher S."/>
            <person name="Tsagkogeorga G."/>
            <person name="Konrad A."/>
            <person name="Singh S."/>
            <person name="Jensen M.F."/>
            <person name="Cong E.H."/>
            <person name="Eikeseth-Otteraa H."/>
            <person name="Noel B."/>
            <person name="Anthouard V."/>
            <person name="Porcel B.M."/>
            <person name="Kachouri-Lafond R."/>
            <person name="Nishino A."/>
            <person name="Ugolini M."/>
            <person name="Chourrout P."/>
            <person name="Nishida H."/>
            <person name="Aasland R."/>
            <person name="Huzurbazar S."/>
            <person name="Westhof E."/>
            <person name="Delsuc F."/>
            <person name="Lehrach H."/>
            <person name="Reinhardt R."/>
            <person name="Weissenbach J."/>
            <person name="Roy S.W."/>
            <person name="Artiguenave F."/>
            <person name="Postlethwait J.H."/>
            <person name="Manak J.R."/>
            <person name="Thompson E.M."/>
            <person name="Jaillon O."/>
            <person name="Du Pasquier L."/>
            <person name="Boudinot P."/>
            <person name="Liberles D.A."/>
            <person name="Volff J.N."/>
            <person name="Philippe H."/>
            <person name="Lenhard B."/>
            <person name="Roest Crollius H."/>
            <person name="Wincker P."/>
            <person name="Chourrout D."/>
        </authorList>
    </citation>
    <scope>NUCLEOTIDE SEQUENCE [LARGE SCALE GENOMIC DNA]</scope>
</reference>
<evidence type="ECO:0000256" key="1">
    <source>
        <dbReference type="SAM" id="MobiDB-lite"/>
    </source>
</evidence>
<gene>
    <name evidence="2" type="ORF">GSOID_T00001547001</name>
</gene>
<keyword evidence="3" id="KW-1185">Reference proteome</keyword>
<dbReference type="Proteomes" id="UP000001307">
    <property type="component" value="Unassembled WGS sequence"/>
</dbReference>
<evidence type="ECO:0000313" key="2">
    <source>
        <dbReference type="EMBL" id="CBY16394.1"/>
    </source>
</evidence>
<organism evidence="2">
    <name type="scientific">Oikopleura dioica</name>
    <name type="common">Tunicate</name>
    <dbReference type="NCBI Taxonomy" id="34765"/>
    <lineage>
        <taxon>Eukaryota</taxon>
        <taxon>Metazoa</taxon>
        <taxon>Chordata</taxon>
        <taxon>Tunicata</taxon>
        <taxon>Appendicularia</taxon>
        <taxon>Copelata</taxon>
        <taxon>Oikopleuridae</taxon>
        <taxon>Oikopleura</taxon>
    </lineage>
</organism>